<gene>
    <name evidence="2" type="ORF">SAPIO_CDS1467</name>
</gene>
<dbReference type="VEuPathDB" id="FungiDB:SAPIO_CDS1467"/>
<evidence type="ECO:0000313" key="2">
    <source>
        <dbReference type="EMBL" id="KEZ45694.1"/>
    </source>
</evidence>
<dbReference type="Proteomes" id="UP000028545">
    <property type="component" value="Unassembled WGS sequence"/>
</dbReference>
<dbReference type="HOGENOM" id="CLU_002341_7_0_1"/>
<dbReference type="AlphaFoldDB" id="A0A084GED2"/>
<evidence type="ECO:0000259" key="1">
    <source>
        <dbReference type="Pfam" id="PF25053"/>
    </source>
</evidence>
<dbReference type="RefSeq" id="XP_016645493.1">
    <property type="nucleotide sequence ID" value="XM_016784736.1"/>
</dbReference>
<dbReference type="PANTHER" id="PTHR10039:SF5">
    <property type="entry name" value="NACHT DOMAIN-CONTAINING PROTEIN"/>
    <property type="match status" value="1"/>
</dbReference>
<dbReference type="EMBL" id="JOWA01000066">
    <property type="protein sequence ID" value="KEZ45694.1"/>
    <property type="molecule type" value="Genomic_DNA"/>
</dbReference>
<dbReference type="Pfam" id="PF25053">
    <property type="entry name" value="DUF7791"/>
    <property type="match status" value="1"/>
</dbReference>
<accession>A0A084GED2</accession>
<comment type="caution">
    <text evidence="2">The sequence shown here is derived from an EMBL/GenBank/DDBJ whole genome shotgun (WGS) entry which is preliminary data.</text>
</comment>
<dbReference type="PANTHER" id="PTHR10039">
    <property type="entry name" value="AMELOGENIN"/>
    <property type="match status" value="1"/>
</dbReference>
<reference evidence="2 3" key="1">
    <citation type="journal article" date="2014" name="Genome Announc.">
        <title>Draft genome sequence of the pathogenic fungus Scedosporium apiospermum.</title>
        <authorList>
            <person name="Vandeputte P."/>
            <person name="Ghamrawi S."/>
            <person name="Rechenmann M."/>
            <person name="Iltis A."/>
            <person name="Giraud S."/>
            <person name="Fleury M."/>
            <person name="Thornton C."/>
            <person name="Delhaes L."/>
            <person name="Meyer W."/>
            <person name="Papon N."/>
            <person name="Bouchara J.P."/>
        </authorList>
    </citation>
    <scope>NUCLEOTIDE SEQUENCE [LARGE SCALE GENOMIC DNA]</scope>
    <source>
        <strain evidence="2 3">IHEM 14462</strain>
    </source>
</reference>
<dbReference type="OrthoDB" id="443402at2759"/>
<protein>
    <recommendedName>
        <fullName evidence="1">DUF7791 domain-containing protein</fullName>
    </recommendedName>
</protein>
<feature type="domain" description="DUF7791" evidence="1">
    <location>
        <begin position="196"/>
        <end position="301"/>
    </location>
</feature>
<keyword evidence="3" id="KW-1185">Reference proteome</keyword>
<name>A0A084GED2_PSEDA</name>
<proteinExistence type="predicted"/>
<organism evidence="2 3">
    <name type="scientific">Pseudallescheria apiosperma</name>
    <name type="common">Scedosporium apiospermum</name>
    <dbReference type="NCBI Taxonomy" id="563466"/>
    <lineage>
        <taxon>Eukaryota</taxon>
        <taxon>Fungi</taxon>
        <taxon>Dikarya</taxon>
        <taxon>Ascomycota</taxon>
        <taxon>Pezizomycotina</taxon>
        <taxon>Sordariomycetes</taxon>
        <taxon>Hypocreomycetidae</taxon>
        <taxon>Microascales</taxon>
        <taxon>Microascaceae</taxon>
        <taxon>Scedosporium</taxon>
    </lineage>
</organism>
<dbReference type="GeneID" id="27720539"/>
<dbReference type="OMA" id="SHYGAWH"/>
<sequence>MSPGSVPAVSPTRWEALSLFNKDPKDFTEGKLHGTLYRTVEHLSTKFRVSLFVDGLDEFNGDLKSLIGLFHMLVSKFPIKVCLSSRPWVEFEAAFMAKPQLKVEELTRSDIMAYVTVKFCENPYFSELQLRQQENANKLITSIVSKASGVFLSVKLAVSSLLAGLNYGDRMEDLERRLDLLPEELEQLYERMLDTIDPFYKEHAAQYSQLFRASLEPLLIHFSIADETADETALTDFALRISPRFWLVENISSRERDMQRRINSRCKGLLEVRRRPEGRVATVQYLHKTVMEFLERVDIRQVPSLRI</sequence>
<evidence type="ECO:0000313" key="3">
    <source>
        <dbReference type="Proteomes" id="UP000028545"/>
    </source>
</evidence>
<dbReference type="KEGG" id="sapo:SAPIO_CDS1467"/>
<dbReference type="InterPro" id="IPR056693">
    <property type="entry name" value="DUF7791"/>
</dbReference>